<dbReference type="Proteomes" id="UP000324233">
    <property type="component" value="Chromosome"/>
</dbReference>
<dbReference type="RefSeq" id="WP_168221869.1">
    <property type="nucleotide sequence ID" value="NZ_CP042997.1"/>
</dbReference>
<keyword evidence="2" id="KW-1185">Reference proteome</keyword>
<dbReference type="AlphaFoldDB" id="A0A5B9W423"/>
<accession>A0A5B9W423</accession>
<sequence>MTSSASLRGIVRGRTIELESESGLPDGQVVSVTLTSVGASSLAGLFATPPHKLDPRLAEALSKVKDLPPGEGLRRSAGAWAEDAAELDEYLEENRRRRKIGRPEIEP</sequence>
<proteinExistence type="predicted"/>
<protein>
    <submittedName>
        <fullName evidence="1">Uncharacterized protein</fullName>
    </submittedName>
</protein>
<evidence type="ECO:0000313" key="2">
    <source>
        <dbReference type="Proteomes" id="UP000324233"/>
    </source>
</evidence>
<evidence type="ECO:0000313" key="1">
    <source>
        <dbReference type="EMBL" id="QEH35004.1"/>
    </source>
</evidence>
<gene>
    <name evidence="1" type="ORF">OJF2_35490</name>
</gene>
<dbReference type="EMBL" id="CP042997">
    <property type="protein sequence ID" value="QEH35004.1"/>
    <property type="molecule type" value="Genomic_DNA"/>
</dbReference>
<reference evidence="1 2" key="1">
    <citation type="submission" date="2019-08" db="EMBL/GenBank/DDBJ databases">
        <title>Deep-cultivation of Planctomycetes and their phenomic and genomic characterization uncovers novel biology.</title>
        <authorList>
            <person name="Wiegand S."/>
            <person name="Jogler M."/>
            <person name="Boedeker C."/>
            <person name="Pinto D."/>
            <person name="Vollmers J."/>
            <person name="Rivas-Marin E."/>
            <person name="Kohn T."/>
            <person name="Peeters S.H."/>
            <person name="Heuer A."/>
            <person name="Rast P."/>
            <person name="Oberbeckmann S."/>
            <person name="Bunk B."/>
            <person name="Jeske O."/>
            <person name="Meyerdierks A."/>
            <person name="Storesund J.E."/>
            <person name="Kallscheuer N."/>
            <person name="Luecker S."/>
            <person name="Lage O.M."/>
            <person name="Pohl T."/>
            <person name="Merkel B.J."/>
            <person name="Hornburger P."/>
            <person name="Mueller R.-W."/>
            <person name="Bruemmer F."/>
            <person name="Labrenz M."/>
            <person name="Spormann A.M."/>
            <person name="Op den Camp H."/>
            <person name="Overmann J."/>
            <person name="Amann R."/>
            <person name="Jetten M.S.M."/>
            <person name="Mascher T."/>
            <person name="Medema M.H."/>
            <person name="Devos D.P."/>
            <person name="Kaster A.-K."/>
            <person name="Ovreas L."/>
            <person name="Rohde M."/>
            <person name="Galperin M.Y."/>
            <person name="Jogler C."/>
        </authorList>
    </citation>
    <scope>NUCLEOTIDE SEQUENCE [LARGE SCALE GENOMIC DNA]</scope>
    <source>
        <strain evidence="1 2">OJF2</strain>
    </source>
</reference>
<name>A0A5B9W423_9BACT</name>
<dbReference type="KEGG" id="agv:OJF2_35490"/>
<organism evidence="1 2">
    <name type="scientific">Aquisphaera giovannonii</name>
    <dbReference type="NCBI Taxonomy" id="406548"/>
    <lineage>
        <taxon>Bacteria</taxon>
        <taxon>Pseudomonadati</taxon>
        <taxon>Planctomycetota</taxon>
        <taxon>Planctomycetia</taxon>
        <taxon>Isosphaerales</taxon>
        <taxon>Isosphaeraceae</taxon>
        <taxon>Aquisphaera</taxon>
    </lineage>
</organism>